<name>A0A1G2P2S2_9BACT</name>
<keyword evidence="1" id="KW-0812">Transmembrane</keyword>
<comment type="caution">
    <text evidence="2">The sequence shown here is derived from an EMBL/GenBank/DDBJ whole genome shotgun (WGS) entry which is preliminary data.</text>
</comment>
<dbReference type="EMBL" id="MHSK01000021">
    <property type="protein sequence ID" value="OHA42009.1"/>
    <property type="molecule type" value="Genomic_DNA"/>
</dbReference>
<reference evidence="2 3" key="1">
    <citation type="journal article" date="2016" name="Nat. Commun.">
        <title>Thousands of microbial genomes shed light on interconnected biogeochemical processes in an aquifer system.</title>
        <authorList>
            <person name="Anantharaman K."/>
            <person name="Brown C.T."/>
            <person name="Hug L.A."/>
            <person name="Sharon I."/>
            <person name="Castelle C.J."/>
            <person name="Probst A.J."/>
            <person name="Thomas B.C."/>
            <person name="Singh A."/>
            <person name="Wilkins M.J."/>
            <person name="Karaoz U."/>
            <person name="Brodie E.L."/>
            <person name="Williams K.H."/>
            <person name="Hubbard S.S."/>
            <person name="Banfield J.F."/>
        </authorList>
    </citation>
    <scope>NUCLEOTIDE SEQUENCE [LARGE SCALE GENOMIC DNA]</scope>
</reference>
<evidence type="ECO:0000313" key="3">
    <source>
        <dbReference type="Proteomes" id="UP000177269"/>
    </source>
</evidence>
<dbReference type="AlphaFoldDB" id="A0A1G2P2S2"/>
<organism evidence="2 3">
    <name type="scientific">Candidatus Taylorbacteria bacterium RIFCSPLOWO2_12_FULL_43_20</name>
    <dbReference type="NCBI Taxonomy" id="1802332"/>
    <lineage>
        <taxon>Bacteria</taxon>
        <taxon>Candidatus Tayloriibacteriota</taxon>
    </lineage>
</organism>
<gene>
    <name evidence="2" type="ORF">A3G52_01810</name>
</gene>
<proteinExistence type="predicted"/>
<keyword evidence="1" id="KW-0472">Membrane</keyword>
<evidence type="ECO:0000256" key="1">
    <source>
        <dbReference type="SAM" id="Phobius"/>
    </source>
</evidence>
<evidence type="ECO:0000313" key="2">
    <source>
        <dbReference type="EMBL" id="OHA42009.1"/>
    </source>
</evidence>
<accession>A0A1G2P2S2</accession>
<dbReference type="Proteomes" id="UP000177269">
    <property type="component" value="Unassembled WGS sequence"/>
</dbReference>
<feature type="transmembrane region" description="Helical" evidence="1">
    <location>
        <begin position="28"/>
        <end position="47"/>
    </location>
</feature>
<sequence length="103" mass="11707">MVQLLHHPEELEGEISCPPPSLDWKLVIGNWKLIILLPCLLVIIKNFEIILKIKIIKFKICEQATRKLPKLLFPPFVAFVFIPDASVGAPTEASESYIGICYY</sequence>
<keyword evidence="1" id="KW-1133">Transmembrane helix</keyword>
<protein>
    <submittedName>
        <fullName evidence="2">Uncharacterized protein</fullName>
    </submittedName>
</protein>